<dbReference type="InterPro" id="IPR027417">
    <property type="entry name" value="P-loop_NTPase"/>
</dbReference>
<dbReference type="RefSeq" id="WP_151844410.1">
    <property type="nucleotide sequence ID" value="NZ_WBZJ01000002.1"/>
</dbReference>
<protein>
    <submittedName>
        <fullName evidence="3">ATP-binding cassette domain-containing protein</fullName>
    </submittedName>
</protein>
<keyword evidence="4" id="KW-1185">Reference proteome</keyword>
<keyword evidence="3" id="KW-0067">ATP-binding</keyword>
<dbReference type="Gene3D" id="3.40.50.300">
    <property type="entry name" value="P-loop containing nucleotide triphosphate hydrolases"/>
    <property type="match status" value="1"/>
</dbReference>
<dbReference type="InterPro" id="IPR003439">
    <property type="entry name" value="ABC_transporter-like_ATP-bd"/>
</dbReference>
<dbReference type="GO" id="GO:0005524">
    <property type="term" value="F:ATP binding"/>
    <property type="evidence" value="ECO:0007669"/>
    <property type="project" value="UniProtKB-KW"/>
</dbReference>
<dbReference type="SUPFAM" id="SSF52540">
    <property type="entry name" value="P-loop containing nucleoside triphosphate hydrolases"/>
    <property type="match status" value="1"/>
</dbReference>
<evidence type="ECO:0000256" key="1">
    <source>
        <dbReference type="SAM" id="MobiDB-lite"/>
    </source>
</evidence>
<evidence type="ECO:0000313" key="3">
    <source>
        <dbReference type="EMBL" id="KAB3520863.1"/>
    </source>
</evidence>
<name>A0ABQ6VDC9_9CORY</name>
<dbReference type="Proteomes" id="UP000436181">
    <property type="component" value="Unassembled WGS sequence"/>
</dbReference>
<proteinExistence type="predicted"/>
<evidence type="ECO:0000313" key="4">
    <source>
        <dbReference type="Proteomes" id="UP000436181"/>
    </source>
</evidence>
<evidence type="ECO:0000259" key="2">
    <source>
        <dbReference type="PROSITE" id="PS50893"/>
    </source>
</evidence>
<dbReference type="PROSITE" id="PS50893">
    <property type="entry name" value="ABC_TRANSPORTER_2"/>
    <property type="match status" value="1"/>
</dbReference>
<keyword evidence="3" id="KW-0547">Nucleotide-binding</keyword>
<feature type="region of interest" description="Disordered" evidence="1">
    <location>
        <begin position="256"/>
        <end position="283"/>
    </location>
</feature>
<gene>
    <name evidence="3" type="ORF">F8377_06365</name>
</gene>
<organism evidence="3 4">
    <name type="scientific">Corynebacterium zhongnanshanii</name>
    <dbReference type="NCBI Taxonomy" id="2768834"/>
    <lineage>
        <taxon>Bacteria</taxon>
        <taxon>Bacillati</taxon>
        <taxon>Actinomycetota</taxon>
        <taxon>Actinomycetes</taxon>
        <taxon>Mycobacteriales</taxon>
        <taxon>Corynebacteriaceae</taxon>
        <taxon>Corynebacterium</taxon>
    </lineage>
</organism>
<accession>A0ABQ6VDC9</accession>
<feature type="domain" description="ABC transporter" evidence="2">
    <location>
        <begin position="5"/>
        <end position="262"/>
    </location>
</feature>
<sequence>MSFAMRAHDIELVGDEGPVFGPVSFDVPATGITSLVGPSGSGRTALTLVLSGRMKPTQGTLEVLGHTDIATIQKITALAGVEQIDLLDRSVTVKEVLTENKAWASPWYKPRSRVTDADLEYYCRRIFGDRDLPPLNAYISQLAGIDKLLLRMSLAMHPAHQTPAEILLVDDLEQVPELATRMYLIDRLVALSEEIPVVVTSVNPINQLTRLAHSPAVPLAAEIQLNTDAGHVIPEHTGITWNADRTIDAMTAIAPHPFSTRSDMGRTARPHAPHTHNTDDAEV</sequence>
<dbReference type="CDD" id="cd00267">
    <property type="entry name" value="ABC_ATPase"/>
    <property type="match status" value="1"/>
</dbReference>
<reference evidence="3 4" key="1">
    <citation type="submission" date="2019-10" db="EMBL/GenBank/DDBJ databases">
        <title>Corynebacterium sp novel species isolated from the respiratory tract of Marmot.</title>
        <authorList>
            <person name="Zhang G."/>
        </authorList>
    </citation>
    <scope>NUCLEOTIDE SEQUENCE [LARGE SCALE GENOMIC DNA]</scope>
    <source>
        <strain evidence="3 4">336</strain>
    </source>
</reference>
<comment type="caution">
    <text evidence="3">The sequence shown here is derived from an EMBL/GenBank/DDBJ whole genome shotgun (WGS) entry which is preliminary data.</text>
</comment>
<dbReference type="Pfam" id="PF00005">
    <property type="entry name" value="ABC_tran"/>
    <property type="match status" value="1"/>
</dbReference>
<dbReference type="EMBL" id="WBZJ01000002">
    <property type="protein sequence ID" value="KAB3520863.1"/>
    <property type="molecule type" value="Genomic_DNA"/>
</dbReference>